<dbReference type="Proteomes" id="UP001632038">
    <property type="component" value="Unassembled WGS sequence"/>
</dbReference>
<dbReference type="AlphaFoldDB" id="A0ABD3CFX4"/>
<comment type="caution">
    <text evidence="2">The sequence shown here is derived from an EMBL/GenBank/DDBJ whole genome shotgun (WGS) entry which is preliminary data.</text>
</comment>
<dbReference type="InterPro" id="IPR017451">
    <property type="entry name" value="F-box-assoc_interact_dom"/>
</dbReference>
<dbReference type="InterPro" id="IPR050796">
    <property type="entry name" value="SCF_F-box_component"/>
</dbReference>
<organism evidence="2 3">
    <name type="scientific">Castilleja foliolosa</name>
    <dbReference type="NCBI Taxonomy" id="1961234"/>
    <lineage>
        <taxon>Eukaryota</taxon>
        <taxon>Viridiplantae</taxon>
        <taxon>Streptophyta</taxon>
        <taxon>Embryophyta</taxon>
        <taxon>Tracheophyta</taxon>
        <taxon>Spermatophyta</taxon>
        <taxon>Magnoliopsida</taxon>
        <taxon>eudicotyledons</taxon>
        <taxon>Gunneridae</taxon>
        <taxon>Pentapetalae</taxon>
        <taxon>asterids</taxon>
        <taxon>lamiids</taxon>
        <taxon>Lamiales</taxon>
        <taxon>Orobanchaceae</taxon>
        <taxon>Pedicularideae</taxon>
        <taxon>Castillejinae</taxon>
        <taxon>Castilleja</taxon>
    </lineage>
</organism>
<dbReference type="NCBIfam" id="TIGR01640">
    <property type="entry name" value="F_box_assoc_1"/>
    <property type="match status" value="1"/>
</dbReference>
<name>A0ABD3CFX4_9LAMI</name>
<dbReference type="EMBL" id="JAVIJP010000036">
    <property type="protein sequence ID" value="KAL3628785.1"/>
    <property type="molecule type" value="Genomic_DNA"/>
</dbReference>
<accession>A0ABD3CFX4</accession>
<feature type="domain" description="F-box associated beta-propeller type 1" evidence="1">
    <location>
        <begin position="8"/>
        <end position="275"/>
    </location>
</feature>
<gene>
    <name evidence="2" type="ORF">CASFOL_027831</name>
</gene>
<sequence length="310" mass="35195">MNGNNELISVFNIESNEKKAKILDHPFDYTQVRIDIVGCCRGLVCIKRGKGLVLWNPAMNLSKTLSPLKDHESESLGFGYDAEVDDFKVVRIVWLKKYGKFGICVSCVEVYSVNSDSWTTIDPGLFSELSISWINNRVTVNGNPCWFGRNDVIKDLLIICFDMSKLVFKIVTLANLDYNKTKQGIEIVDLNGSLGALVVTFESQKGLYSNFWENEKNIEYVDFWVFDEGEQIWTKSHSVGPIEVKMNRVLRCLKDGIVLGMQPKGQLIVFNSETKCVKGLFNVGHKIEIYDYAASLAYIQGMEKVTLRKR</sequence>
<keyword evidence="3" id="KW-1185">Reference proteome</keyword>
<proteinExistence type="predicted"/>
<evidence type="ECO:0000313" key="3">
    <source>
        <dbReference type="Proteomes" id="UP001632038"/>
    </source>
</evidence>
<evidence type="ECO:0000259" key="1">
    <source>
        <dbReference type="Pfam" id="PF07734"/>
    </source>
</evidence>
<protein>
    <recommendedName>
        <fullName evidence="1">F-box associated beta-propeller type 1 domain-containing protein</fullName>
    </recommendedName>
</protein>
<dbReference type="Pfam" id="PF07734">
    <property type="entry name" value="FBA_1"/>
    <property type="match status" value="1"/>
</dbReference>
<reference evidence="3" key="1">
    <citation type="journal article" date="2024" name="IScience">
        <title>Strigolactones Initiate the Formation of Haustorium-like Structures in Castilleja.</title>
        <authorList>
            <person name="Buerger M."/>
            <person name="Peterson D."/>
            <person name="Chory J."/>
        </authorList>
    </citation>
    <scope>NUCLEOTIDE SEQUENCE [LARGE SCALE GENOMIC DNA]</scope>
</reference>
<dbReference type="PANTHER" id="PTHR31672">
    <property type="entry name" value="BNACNNG10540D PROTEIN"/>
    <property type="match status" value="1"/>
</dbReference>
<evidence type="ECO:0000313" key="2">
    <source>
        <dbReference type="EMBL" id="KAL3628785.1"/>
    </source>
</evidence>
<dbReference type="PANTHER" id="PTHR31672:SF13">
    <property type="entry name" value="F-BOX PROTEIN CPR30-LIKE"/>
    <property type="match status" value="1"/>
</dbReference>
<dbReference type="InterPro" id="IPR006527">
    <property type="entry name" value="F-box-assoc_dom_typ1"/>
</dbReference>